<feature type="coiled-coil region" evidence="1">
    <location>
        <begin position="93"/>
        <end position="127"/>
    </location>
</feature>
<proteinExistence type="predicted"/>
<dbReference type="AlphaFoldDB" id="A0A6C0CJU3"/>
<accession>A0A6C0CJU3</accession>
<sequence length="470" mass="56405">MRINWRCILGIFFLLKVDSCQRIPRIKRIYKINKNIKIIEGNKYMEKLKEYDLNAQEYIINMGSFMYDKSRKYFEKEFTEETVLEKWSSEHETQKVIEEKKKLEYKLREKENDIIEKTKQITEMRDEVYKARDEEREKAEKNLEYFKRKELLMINNRKEEIREALDISEKNLKERILDLEKKCKEYNEMYVVASKGKKYETDIFKCLIEYNDEKLNSLWEISHVGNVPMKTDFLFKNKLNGKTILLDTKNNNPNSGVQKVGLDKFKRDVERLENNAIGGILLANSCIYTKSNYEVNREGDKYLIYIGCFEMNNIPLIFNTLNMIMEYNKCGEEIKTTDNLREIIKEMYVYEKEKKEKINKEGITIDQRIRYLTLEYNNLFKRDIELDCNNKKEIKEIYFEEVESGRTIIGEKSKNFVQYEEDGNKFIKYFKTKVEASRFQKKLTKGTNDNRKEKKVDKNIEIEVATDEGS</sequence>
<keyword evidence="1" id="KW-0175">Coiled coil</keyword>
<evidence type="ECO:0000313" key="2">
    <source>
        <dbReference type="EMBL" id="QHT04467.1"/>
    </source>
</evidence>
<protein>
    <submittedName>
        <fullName evidence="2">Uncharacterized protein</fullName>
    </submittedName>
</protein>
<feature type="coiled-coil region" evidence="1">
    <location>
        <begin position="162"/>
        <end position="189"/>
    </location>
</feature>
<dbReference type="EMBL" id="MN739429">
    <property type="protein sequence ID" value="QHT04467.1"/>
    <property type="molecule type" value="Genomic_DNA"/>
</dbReference>
<reference evidence="2" key="1">
    <citation type="journal article" date="2020" name="Nature">
        <title>Giant virus diversity and host interactions through global metagenomics.</title>
        <authorList>
            <person name="Schulz F."/>
            <person name="Roux S."/>
            <person name="Paez-Espino D."/>
            <person name="Jungbluth S."/>
            <person name="Walsh D.A."/>
            <person name="Denef V.J."/>
            <person name="McMahon K.D."/>
            <person name="Konstantinidis K.T."/>
            <person name="Eloe-Fadrosh E.A."/>
            <person name="Kyrpides N.C."/>
            <person name="Woyke T."/>
        </authorList>
    </citation>
    <scope>NUCLEOTIDE SEQUENCE</scope>
    <source>
        <strain evidence="2">GVMAG-M-3300021185-45</strain>
    </source>
</reference>
<name>A0A6C0CJU3_9ZZZZ</name>
<organism evidence="2">
    <name type="scientific">viral metagenome</name>
    <dbReference type="NCBI Taxonomy" id="1070528"/>
    <lineage>
        <taxon>unclassified sequences</taxon>
        <taxon>metagenomes</taxon>
        <taxon>organismal metagenomes</taxon>
    </lineage>
</organism>
<evidence type="ECO:0000256" key="1">
    <source>
        <dbReference type="SAM" id="Coils"/>
    </source>
</evidence>